<gene>
    <name evidence="2" type="ORF">C8A04DRAFT_31215</name>
</gene>
<dbReference type="EMBL" id="MU853615">
    <property type="protein sequence ID" value="KAK4141238.1"/>
    <property type="molecule type" value="Genomic_DNA"/>
</dbReference>
<feature type="domain" description="DUF7924" evidence="1">
    <location>
        <begin position="71"/>
        <end position="311"/>
    </location>
</feature>
<sequence>MAQERRRSSAADADCSHLRYRINYLETNHIYIHDAVDVLPLPVEDHANTHIWIDVRESPQDPDPDYLLAFDRFKKLESDCNEDDVKLALRGGVFPHRNDQAYGHRVGLATTGGTTVYPHLVPEDDESPFKITPPKCDLMYGYTATIGNPFTQRQFVAQMPEYPDHPDHPVFAAATPDGDLRFPFLVVQFKVMPVGARGPRDDLWVAANECAVLAASCLTAIKALNHSHCKYRRTEVKDVEEIVYAITVDNHIARLYVAWINDNNPWPDSMDLARIGEFVLNRPEDFKYFRMAVHNILEWGKGDRLDHIKVMLDAIAEVMQN</sequence>
<dbReference type="Proteomes" id="UP001302676">
    <property type="component" value="Unassembled WGS sequence"/>
</dbReference>
<reference evidence="2" key="2">
    <citation type="submission" date="2023-05" db="EMBL/GenBank/DDBJ databases">
        <authorList>
            <consortium name="Lawrence Berkeley National Laboratory"/>
            <person name="Steindorff A."/>
            <person name="Hensen N."/>
            <person name="Bonometti L."/>
            <person name="Westerberg I."/>
            <person name="Brannstrom I.O."/>
            <person name="Guillou S."/>
            <person name="Cros-Aarteil S."/>
            <person name="Calhoun S."/>
            <person name="Haridas S."/>
            <person name="Kuo A."/>
            <person name="Mondo S."/>
            <person name="Pangilinan J."/>
            <person name="Riley R."/>
            <person name="Labutti K."/>
            <person name="Andreopoulos B."/>
            <person name="Lipzen A."/>
            <person name="Chen C."/>
            <person name="Yanf M."/>
            <person name="Daum C."/>
            <person name="Ng V."/>
            <person name="Clum A."/>
            <person name="Ohm R."/>
            <person name="Martin F."/>
            <person name="Silar P."/>
            <person name="Natvig D."/>
            <person name="Lalanne C."/>
            <person name="Gautier V."/>
            <person name="Ament-Velasquez S.L."/>
            <person name="Kruys A."/>
            <person name="Hutchinson M.I."/>
            <person name="Powell A.J."/>
            <person name="Barry K."/>
            <person name="Miller A.N."/>
            <person name="Grigoriev I.V."/>
            <person name="Debuchy R."/>
            <person name="Gladieux P."/>
            <person name="Thoren M.H."/>
            <person name="Johannesson H."/>
        </authorList>
    </citation>
    <scope>NUCLEOTIDE SEQUENCE</scope>
    <source>
        <strain evidence="2">CBS 141.50</strain>
    </source>
</reference>
<dbReference type="GeneID" id="87818287"/>
<evidence type="ECO:0000259" key="1">
    <source>
        <dbReference type="Pfam" id="PF25545"/>
    </source>
</evidence>
<proteinExistence type="predicted"/>
<keyword evidence="3" id="KW-1185">Reference proteome</keyword>
<evidence type="ECO:0000313" key="3">
    <source>
        <dbReference type="Proteomes" id="UP001302676"/>
    </source>
</evidence>
<dbReference type="InterPro" id="IPR057684">
    <property type="entry name" value="DUF7924"/>
</dbReference>
<dbReference type="PANTHER" id="PTHR42470">
    <property type="entry name" value="VAST DOMAIN-CONTAINING PROTEIN"/>
    <property type="match status" value="1"/>
</dbReference>
<comment type="caution">
    <text evidence="2">The sequence shown here is derived from an EMBL/GenBank/DDBJ whole genome shotgun (WGS) entry which is preliminary data.</text>
</comment>
<accession>A0AAN6UY36</accession>
<protein>
    <recommendedName>
        <fullName evidence="1">DUF7924 domain-containing protein</fullName>
    </recommendedName>
</protein>
<name>A0AAN6UY36_9PEZI</name>
<dbReference type="Pfam" id="PF25545">
    <property type="entry name" value="DUF7924"/>
    <property type="match status" value="1"/>
</dbReference>
<evidence type="ECO:0000313" key="2">
    <source>
        <dbReference type="EMBL" id="KAK4141238.1"/>
    </source>
</evidence>
<organism evidence="2 3">
    <name type="scientific">Dichotomopilus funicola</name>
    <dbReference type="NCBI Taxonomy" id="1934379"/>
    <lineage>
        <taxon>Eukaryota</taxon>
        <taxon>Fungi</taxon>
        <taxon>Dikarya</taxon>
        <taxon>Ascomycota</taxon>
        <taxon>Pezizomycotina</taxon>
        <taxon>Sordariomycetes</taxon>
        <taxon>Sordariomycetidae</taxon>
        <taxon>Sordariales</taxon>
        <taxon>Chaetomiaceae</taxon>
        <taxon>Dichotomopilus</taxon>
    </lineage>
</organism>
<dbReference type="AlphaFoldDB" id="A0AAN6UY36"/>
<reference evidence="2" key="1">
    <citation type="journal article" date="2023" name="Mol. Phylogenet. Evol.">
        <title>Genome-scale phylogeny and comparative genomics of the fungal order Sordariales.</title>
        <authorList>
            <person name="Hensen N."/>
            <person name="Bonometti L."/>
            <person name="Westerberg I."/>
            <person name="Brannstrom I.O."/>
            <person name="Guillou S."/>
            <person name="Cros-Aarteil S."/>
            <person name="Calhoun S."/>
            <person name="Haridas S."/>
            <person name="Kuo A."/>
            <person name="Mondo S."/>
            <person name="Pangilinan J."/>
            <person name="Riley R."/>
            <person name="LaButti K."/>
            <person name="Andreopoulos B."/>
            <person name="Lipzen A."/>
            <person name="Chen C."/>
            <person name="Yan M."/>
            <person name="Daum C."/>
            <person name="Ng V."/>
            <person name="Clum A."/>
            <person name="Steindorff A."/>
            <person name="Ohm R.A."/>
            <person name="Martin F."/>
            <person name="Silar P."/>
            <person name="Natvig D.O."/>
            <person name="Lalanne C."/>
            <person name="Gautier V."/>
            <person name="Ament-Velasquez S.L."/>
            <person name="Kruys A."/>
            <person name="Hutchinson M.I."/>
            <person name="Powell A.J."/>
            <person name="Barry K."/>
            <person name="Miller A.N."/>
            <person name="Grigoriev I.V."/>
            <person name="Debuchy R."/>
            <person name="Gladieux P."/>
            <person name="Hiltunen Thoren M."/>
            <person name="Johannesson H."/>
        </authorList>
    </citation>
    <scope>NUCLEOTIDE SEQUENCE</scope>
    <source>
        <strain evidence="2">CBS 141.50</strain>
    </source>
</reference>
<dbReference type="RefSeq" id="XP_062634609.1">
    <property type="nucleotide sequence ID" value="XM_062781674.1"/>
</dbReference>
<dbReference type="PANTHER" id="PTHR42470:SF1">
    <property type="entry name" value="VAST DOMAIN-CONTAINING PROTEIN"/>
    <property type="match status" value="1"/>
</dbReference>